<dbReference type="RefSeq" id="XP_012202530.1">
    <property type="nucleotide sequence ID" value="XM_012347140.1"/>
</dbReference>
<dbReference type="InterPro" id="IPR028889">
    <property type="entry name" value="USP"/>
</dbReference>
<dbReference type="Proteomes" id="UP000030745">
    <property type="component" value="Unassembled WGS sequence"/>
</dbReference>
<sequence length="2122" mass="236525">MDDAGALAAVDGAVARLKDAGDVASALTLLSPHNAIYWADEVDEASPPAPAATPEWRKAISFADWIDALHPKDRQWSRAQVIEEHEEMFRISFENGIDDDMWVDRQSADIAPDGSKLYEPWRSRLQVGDLVDCMDNHYLWFTSTVLSMSPEKKILIGYRVYSMDGDQVDARGRYSGYDAEFDQWFDLKSHRVARAYTKADGTLHRSTLPSSDADHVFANAASTQRCHSPLLLASLNRFGACHGFSLLLHAIPTLSMAELSSVLEWLLDITEYLTQPFASSYLVDVDAAISASLLLHLRADVRAISIDVAAHWAGRLQSLLSHVLNANSTALRLDTWLWSVYMVYIRCPLLERQFQGVQKMVDLVQSFHYRKRQHLDAALLTEWFQRDHVLDVLLVSHAEVLQRALELFRFGVQQRVVAMSTLWAVVLDPAAEKSRVSLLYSFLVEMAAVLAPDQLLELWRLVQALDLALYSDDTITWLARLHKWLGIRSVDTSDGPSTLDLFWAILQHPNLPASVQQAAQRGLVGVLSAMDMKTPRQENLLRCVANLANSTAVVPSLEIAEALLEQYPLISYTAFTIPRGLAFSQLPDVVPRLLQVLPAYPDAAFRFLSFVTPLGVTLTDDELRVLVSFKDDDERLYPFLSGLCASLPLTQSTFVFEWFLTHVDAHWPLLRFRCFEQYFLSLNQAHGKLVRSLWDETTLFDARVLPHDVLGIDALWHIALNASSLETVNAVVPCLHALYHDTDSPLVQEEYMDQCCAHARVAVANANAPAVARCLHLLQHMVGQWEAVEVCSPRTRPHGALSSPSDACLELHWNDQVLSITPSTTIGEVQAAIAALWKVPVGAVVLDWHDANRTHRVPSLCVQARHGMLPSLLEAKSSTLLPAVSAVAATWYADRAVAIERYSNTNVYVMFRGQNDEHHYDLDEWLHFIASVASLYPNLVWAHLVESGFPPSPTSLRLRLVNKYFGLFMDVLEVLERSQHDASAMWDLLQRLPSYVVAIDEPISLCRPHLVLYQLQILAASPQRMTPSMVATLVELVGAPSLGLQAHAYLLLVLQRHTALDLPRLVTLLRMVASSADMNTVEVRQLLQCTCYMWTQHTAALATRNEDTALLLELLQCPTSAGVRSDMASMLTACPPLWTFSWLPSGLPTATCPEFFATLVAVLQQMPVDDRIAVRDATLHRLSTTLMAPDAPSADDVVAGCLQVLAQMPLEWALPSLEHFATSVLSASSSASSSSLVGLKNNGNTCFLNSILQQLYWIPYLRSAILQLDTTDASPLLQALQTCFGHLQASRRPEYSPRSVSEASPFEAGVQQDAQQLYLHIVDMLEAVGLHRVLTGSVVHELAFERQTRRSSESFCCLSLDVQHLHSLDESLALWAKPDAISGFDWDAAHTNVHITKQALLHDLPPYLFVHLNRFTLNYHTFTTEKINSAFAFPLELDVSAYVADTQAAPLYTLVGIVVHSGTAQSGHYYSYVQTGRGRWIECNDAIVRPWHIESHLQADCFGAATSQKSAYMLLYTHAPDAHYDAPSSSLPAVLQTTIDEDNRRCALEAHFLQPDFYSFLMALLETTESLSLNLVLLATEFVWHNIAKTTETALLPSLLERLLPLWTPEMATRSLDELLKEAPLFVLSCPDVVVREAYVSFVLHVLALCPLGRRRAACDVILGWLPSVSTQWMRMEQYWTLLLQAATSDVEWFVARETLSWCHAFVLGQPTSLVVDGVRTPPMLHTTSIGNTFLVPKLGPLLNLMVLLAPEHAETTIFSLAFFQRLWHWLPQADDKTATAFNRVVACACKDNAGLSQSLCELVLSTLTHGSVVGIANALLTLVTLLRLPDELQTLRLQWLLVRRGAPPHHWGLLYALFFGRLSHVPWCHKVLETLLVLCDELPPLAQLVGSLFPMQLHHATFLDWIRDALGSTHDHAIETIPISTTNHIPASLRYKRFQAWSPPEDRVLAPRPIAYEPELIKQDEKVELLLQAWQYGDVLEFHVTNSRQTPVVLTLDVQSPSPVYLVREVPGLTICVLYTMPAGDLALQWTAEGYEGSAAATTTSTALVPVLEATTRPRHDSLETMGAFDEDDSLPALADPTPTSSSEPRVCPRCTFHNEPFSILCDMCEADLDGMLSDSF</sequence>
<reference evidence="6 7" key="1">
    <citation type="journal article" date="2013" name="PLoS Genet.">
        <title>Distinctive expansion of potential virulence genes in the genome of the oomycete fish pathogen Saprolegnia parasitica.</title>
        <authorList>
            <person name="Jiang R.H."/>
            <person name="de Bruijn I."/>
            <person name="Haas B.J."/>
            <person name="Belmonte R."/>
            <person name="Lobach L."/>
            <person name="Christie J."/>
            <person name="van den Ackerveken G."/>
            <person name="Bottin A."/>
            <person name="Bulone V."/>
            <person name="Diaz-Moreno S.M."/>
            <person name="Dumas B."/>
            <person name="Fan L."/>
            <person name="Gaulin E."/>
            <person name="Govers F."/>
            <person name="Grenville-Briggs L.J."/>
            <person name="Horner N.R."/>
            <person name="Levin J.Z."/>
            <person name="Mammella M."/>
            <person name="Meijer H.J."/>
            <person name="Morris P."/>
            <person name="Nusbaum C."/>
            <person name="Oome S."/>
            <person name="Phillips A.J."/>
            <person name="van Rooyen D."/>
            <person name="Rzeszutek E."/>
            <person name="Saraiva M."/>
            <person name="Secombes C.J."/>
            <person name="Seidl M.F."/>
            <person name="Snel B."/>
            <person name="Stassen J.H."/>
            <person name="Sykes S."/>
            <person name="Tripathy S."/>
            <person name="van den Berg H."/>
            <person name="Vega-Arreguin J.C."/>
            <person name="Wawra S."/>
            <person name="Young S.K."/>
            <person name="Zeng Q."/>
            <person name="Dieguez-Uribeondo J."/>
            <person name="Russ C."/>
            <person name="Tyler B.M."/>
            <person name="van West P."/>
        </authorList>
    </citation>
    <scope>NUCLEOTIDE SEQUENCE [LARGE SCALE GENOMIC DNA]</scope>
    <source>
        <strain evidence="6 7">CBS 223.65</strain>
    </source>
</reference>
<organism evidence="6 7">
    <name type="scientific">Saprolegnia parasitica (strain CBS 223.65)</name>
    <dbReference type="NCBI Taxonomy" id="695850"/>
    <lineage>
        <taxon>Eukaryota</taxon>
        <taxon>Sar</taxon>
        <taxon>Stramenopiles</taxon>
        <taxon>Oomycota</taxon>
        <taxon>Saprolegniomycetes</taxon>
        <taxon>Saprolegniales</taxon>
        <taxon>Saprolegniaceae</taxon>
        <taxon>Saprolegnia</taxon>
    </lineage>
</organism>
<dbReference type="GO" id="GO:0006508">
    <property type="term" value="P:proteolysis"/>
    <property type="evidence" value="ECO:0007669"/>
    <property type="project" value="UniProtKB-KW"/>
</dbReference>
<evidence type="ECO:0000256" key="3">
    <source>
        <dbReference type="ARBA" id="ARBA00022801"/>
    </source>
</evidence>
<dbReference type="KEGG" id="spar:SPRG_20584"/>
<dbReference type="PROSITE" id="PS00972">
    <property type="entry name" value="USP_1"/>
    <property type="match status" value="1"/>
</dbReference>
<dbReference type="InterPro" id="IPR050164">
    <property type="entry name" value="Peptidase_C19"/>
</dbReference>
<feature type="region of interest" description="Disordered" evidence="4">
    <location>
        <begin position="2067"/>
        <end position="2091"/>
    </location>
</feature>
<dbReference type="Gene3D" id="3.90.70.10">
    <property type="entry name" value="Cysteine proteinases"/>
    <property type="match status" value="1"/>
</dbReference>
<dbReference type="GO" id="GO:0004843">
    <property type="term" value="F:cysteine-type deubiquitinase activity"/>
    <property type="evidence" value="ECO:0007669"/>
    <property type="project" value="InterPro"/>
</dbReference>
<evidence type="ECO:0000313" key="7">
    <source>
        <dbReference type="Proteomes" id="UP000030745"/>
    </source>
</evidence>
<dbReference type="InterPro" id="IPR018200">
    <property type="entry name" value="USP_CS"/>
</dbReference>
<dbReference type="EMBL" id="KK583221">
    <property type="protein sequence ID" value="KDO26781.1"/>
    <property type="molecule type" value="Genomic_DNA"/>
</dbReference>
<gene>
    <name evidence="6" type="ORF">SPRG_20584</name>
</gene>
<keyword evidence="7" id="KW-1185">Reference proteome</keyword>
<proteinExistence type="predicted"/>
<dbReference type="GO" id="GO:0016579">
    <property type="term" value="P:protein deubiquitination"/>
    <property type="evidence" value="ECO:0007669"/>
    <property type="project" value="InterPro"/>
</dbReference>
<evidence type="ECO:0000256" key="2">
    <source>
        <dbReference type="ARBA" id="ARBA00022786"/>
    </source>
</evidence>
<accession>A0A067CJS4</accession>
<keyword evidence="1" id="KW-0645">Protease</keyword>
<dbReference type="VEuPathDB" id="FungiDB:SPRG_20584"/>
<dbReference type="OrthoDB" id="289038at2759"/>
<dbReference type="PANTHER" id="PTHR24006">
    <property type="entry name" value="UBIQUITIN CARBOXYL-TERMINAL HYDROLASE"/>
    <property type="match status" value="1"/>
</dbReference>
<dbReference type="InterPro" id="IPR056850">
    <property type="entry name" value="ARM_UBP34_24_USP9X_Y"/>
</dbReference>
<keyword evidence="2" id="KW-0833">Ubl conjugation pathway</keyword>
<keyword evidence="3" id="KW-0378">Hydrolase</keyword>
<dbReference type="Pfam" id="PF00443">
    <property type="entry name" value="UCH"/>
    <property type="match status" value="1"/>
</dbReference>
<dbReference type="GeneID" id="24141678"/>
<dbReference type="Pfam" id="PF25010">
    <property type="entry name" value="ARM_UBP24_USP9X-Y"/>
    <property type="match status" value="1"/>
</dbReference>
<evidence type="ECO:0000256" key="4">
    <source>
        <dbReference type="SAM" id="MobiDB-lite"/>
    </source>
</evidence>
<dbReference type="PROSITE" id="PS00973">
    <property type="entry name" value="USP_2"/>
    <property type="match status" value="1"/>
</dbReference>
<evidence type="ECO:0000256" key="1">
    <source>
        <dbReference type="ARBA" id="ARBA00022670"/>
    </source>
</evidence>
<dbReference type="InterPro" id="IPR038765">
    <property type="entry name" value="Papain-like_cys_pep_sf"/>
</dbReference>
<protein>
    <recommendedName>
        <fullName evidence="5">USP domain-containing protein</fullName>
    </recommendedName>
</protein>
<dbReference type="GO" id="GO:0005634">
    <property type="term" value="C:nucleus"/>
    <property type="evidence" value="ECO:0007669"/>
    <property type="project" value="TreeGrafter"/>
</dbReference>
<feature type="domain" description="USP" evidence="5">
    <location>
        <begin position="1237"/>
        <end position="1519"/>
    </location>
</feature>
<dbReference type="InterPro" id="IPR001394">
    <property type="entry name" value="Peptidase_C19_UCH"/>
</dbReference>
<evidence type="ECO:0000259" key="5">
    <source>
        <dbReference type="PROSITE" id="PS50235"/>
    </source>
</evidence>
<dbReference type="SUPFAM" id="SSF54001">
    <property type="entry name" value="Cysteine proteinases"/>
    <property type="match status" value="1"/>
</dbReference>
<dbReference type="OMA" id="WFVARET"/>
<dbReference type="Gene3D" id="2.30.30.140">
    <property type="match status" value="1"/>
</dbReference>
<dbReference type="GO" id="GO:0005829">
    <property type="term" value="C:cytosol"/>
    <property type="evidence" value="ECO:0007669"/>
    <property type="project" value="TreeGrafter"/>
</dbReference>
<dbReference type="STRING" id="695850.A0A067CJS4"/>
<name>A0A067CJS4_SAPPC</name>
<evidence type="ECO:0000313" key="6">
    <source>
        <dbReference type="EMBL" id="KDO26781.1"/>
    </source>
</evidence>
<dbReference type="PROSITE" id="PS50235">
    <property type="entry name" value="USP_3"/>
    <property type="match status" value="1"/>
</dbReference>